<evidence type="ECO:0000259" key="1">
    <source>
        <dbReference type="Pfam" id="PF24738"/>
    </source>
</evidence>
<dbReference type="AlphaFoldDB" id="A0A5D0EPT2"/>
<dbReference type="Proteomes" id="UP000072236">
    <property type="component" value="Chromosome"/>
</dbReference>
<dbReference type="OrthoDB" id="5683213at2"/>
<dbReference type="InterPro" id="IPR056106">
    <property type="entry name" value="DUF7689"/>
</dbReference>
<accession>A0A5D0EPT2</accession>
<evidence type="ECO:0000313" key="5">
    <source>
        <dbReference type="Proteomes" id="UP000323012"/>
    </source>
</evidence>
<dbReference type="EMBL" id="CP012959">
    <property type="protein sequence ID" value="AMQ93365.1"/>
    <property type="molecule type" value="Genomic_DNA"/>
</dbReference>
<dbReference type="RefSeq" id="WP_005539231.1">
    <property type="nucleotide sequence ID" value="NZ_CP012959.1"/>
</dbReference>
<evidence type="ECO:0000313" key="3">
    <source>
        <dbReference type="EMBL" id="TYA39984.1"/>
    </source>
</evidence>
<reference evidence="3 5" key="2">
    <citation type="submission" date="2019-08" db="EMBL/GenBank/DDBJ databases">
        <title>Whole genome sequencing of Aggregatibacter actinomycetemcomitans cultured from blood stream infections in Denmark reveals a novel phylogenetic lineage expressing serotype a membrane O polysaccharide.</title>
        <authorList>
            <person name="Nedergaard S."/>
            <person name="Kobel C.M."/>
            <person name="Nielsen M.B."/>
            <person name="Moeller R.T."/>
            <person name="Jensen A.B."/>
            <person name="Noerskov-Lauritsen N."/>
        </authorList>
    </citation>
    <scope>NUCLEOTIDE SEQUENCE [LARGE SCALE GENOMIC DNA]</scope>
    <source>
        <strain evidence="3 5">PN_563</strain>
    </source>
</reference>
<gene>
    <name evidence="2" type="ORF">ACT75_01945</name>
    <name evidence="3" type="ORF">FXB79_00310</name>
</gene>
<dbReference type="EMBL" id="VSED01000001">
    <property type="protein sequence ID" value="TYA39984.1"/>
    <property type="molecule type" value="Genomic_DNA"/>
</dbReference>
<dbReference type="Proteomes" id="UP000323012">
    <property type="component" value="Unassembled WGS sequence"/>
</dbReference>
<name>A0A5D0EPT2_AGGAC</name>
<feature type="domain" description="DUF7689" evidence="1">
    <location>
        <begin position="49"/>
        <end position="167"/>
    </location>
</feature>
<dbReference type="KEGG" id="aact:ACT75_01945"/>
<dbReference type="Pfam" id="PF24738">
    <property type="entry name" value="DUF7689"/>
    <property type="match status" value="1"/>
</dbReference>
<protein>
    <recommendedName>
        <fullName evidence="1">DUF7689 domain-containing protein</fullName>
    </recommendedName>
</protein>
<organism evidence="3 5">
    <name type="scientific">Aggregatibacter actinomycetemcomitans</name>
    <name type="common">Actinobacillus actinomycetemcomitans</name>
    <name type="synonym">Haemophilus actinomycetemcomitans</name>
    <dbReference type="NCBI Taxonomy" id="714"/>
    <lineage>
        <taxon>Bacteria</taxon>
        <taxon>Pseudomonadati</taxon>
        <taxon>Pseudomonadota</taxon>
        <taxon>Gammaproteobacteria</taxon>
        <taxon>Pasteurellales</taxon>
        <taxon>Pasteurellaceae</taxon>
        <taxon>Aggregatibacter</taxon>
    </lineage>
</organism>
<proteinExistence type="predicted"/>
<evidence type="ECO:0000313" key="4">
    <source>
        <dbReference type="Proteomes" id="UP000072236"/>
    </source>
</evidence>
<sequence>MKSRDIMYLSGLLENDCKNIPTFSRPLDESERIIYKGFFPNLNLSTAKATSISTECYNCVAWTLGITDDWLWPEFHAYTTDKDTTLEDFDKFYKKMGFVRAASDKEAHITAWGNTTPEGKLYMTHASVTYPDYQGQWESKLGKFIRMKHDPNDLQGNSYGRRVAYYKKSTTQDLLQTRLRLIKERRPVTYDEAIKLNRKLVMLPKALIDSFDNKYEFWKETWGDSSDVLATFSSNPTTFKLSNEYQELVKLGKNSDILPLIVLRLLFFKNDFFALQLYDELQANKSLVVEYDDNFHLLEGEKGRAHLTVKKYISSL</sequence>
<evidence type="ECO:0000313" key="2">
    <source>
        <dbReference type="EMBL" id="AMQ93365.1"/>
    </source>
</evidence>
<reference evidence="2 4" key="1">
    <citation type="submission" date="2015-10" db="EMBL/GenBank/DDBJ databases">
        <title>Tn-seq of a polymicrobial infection.</title>
        <authorList>
            <person name="Stacy A."/>
            <person name="Rumbaugh K.P."/>
            <person name="Whiteley M."/>
        </authorList>
    </citation>
    <scope>NUCLEOTIDE SEQUENCE [LARGE SCALE GENOMIC DNA]</scope>
    <source>
        <strain evidence="2 4">624</strain>
    </source>
</reference>